<evidence type="ECO:0000259" key="2">
    <source>
        <dbReference type="Pfam" id="PF05368"/>
    </source>
</evidence>
<dbReference type="InterPro" id="IPR051604">
    <property type="entry name" value="Ergot_Alk_Oxidoreductase"/>
</dbReference>
<evidence type="ECO:0000256" key="1">
    <source>
        <dbReference type="SAM" id="MobiDB-lite"/>
    </source>
</evidence>
<keyword evidence="4" id="KW-1185">Reference proteome</keyword>
<dbReference type="InterPro" id="IPR008030">
    <property type="entry name" value="NmrA-like"/>
</dbReference>
<evidence type="ECO:0000313" key="3">
    <source>
        <dbReference type="EMBL" id="MDP9842473.1"/>
    </source>
</evidence>
<dbReference type="Gene3D" id="3.40.50.720">
    <property type="entry name" value="NAD(P)-binding Rossmann-like Domain"/>
    <property type="match status" value="1"/>
</dbReference>
<dbReference type="PANTHER" id="PTHR43162:SF1">
    <property type="entry name" value="PRESTALK A DIFFERENTIATION PROTEIN A"/>
    <property type="match status" value="1"/>
</dbReference>
<dbReference type="SUPFAM" id="SSF51735">
    <property type="entry name" value="NAD(P)-binding Rossmann-fold domains"/>
    <property type="match status" value="1"/>
</dbReference>
<dbReference type="Pfam" id="PF05368">
    <property type="entry name" value="NmrA"/>
    <property type="match status" value="1"/>
</dbReference>
<comment type="caution">
    <text evidence="3">The sequence shown here is derived from an EMBL/GenBank/DDBJ whole genome shotgun (WGS) entry which is preliminary data.</text>
</comment>
<dbReference type="Gene3D" id="3.90.25.10">
    <property type="entry name" value="UDP-galactose 4-epimerase, domain 1"/>
    <property type="match status" value="1"/>
</dbReference>
<reference evidence="3 4" key="1">
    <citation type="submission" date="2023-07" db="EMBL/GenBank/DDBJ databases">
        <title>Sequencing the genomes of 1000 actinobacteria strains.</title>
        <authorList>
            <person name="Klenk H.-P."/>
        </authorList>
    </citation>
    <scope>NUCLEOTIDE SEQUENCE [LARGE SCALE GENOMIC DNA]</scope>
    <source>
        <strain evidence="3 4">DSM 46740</strain>
    </source>
</reference>
<evidence type="ECO:0000313" key="4">
    <source>
        <dbReference type="Proteomes" id="UP001225356"/>
    </source>
</evidence>
<feature type="compositionally biased region" description="Basic and acidic residues" evidence="1">
    <location>
        <begin position="1"/>
        <end position="10"/>
    </location>
</feature>
<sequence>MSHGPREDARTSQTPPYGPAAGTPQAPVLVTGATGRHGATGPYVVRRLLEEGRNVRALVRRLGERTDELAAQGVEVVVGDLHDRRSVVRALRDVETAYFTYPIDAGVVVAAANYAAAVREYGAPVRTVVMSMGPAHPGHPSDRGRDQWLAEEVLSWAGLDILVLRIAAAFHENISVLHGRSARERGVIRNCFGNTPVAWINAEDAGELAVAALMHPERFDGPVCYPPGAEEADHATVAALLGEALDRPVEFEPIDPETWRQELVELAAIDTTGVVNPDMAGHITAVAAYIAGRGPTRPADRDELRRLIGREPTTLRSFLLAGPATAG</sequence>
<gene>
    <name evidence="3" type="ORF">J2853_001684</name>
</gene>
<name>A0ABT9Q6V8_9ACTN</name>
<dbReference type="InterPro" id="IPR036291">
    <property type="entry name" value="NAD(P)-bd_dom_sf"/>
</dbReference>
<dbReference type="PANTHER" id="PTHR43162">
    <property type="match status" value="1"/>
</dbReference>
<dbReference type="Proteomes" id="UP001225356">
    <property type="component" value="Unassembled WGS sequence"/>
</dbReference>
<dbReference type="RefSeq" id="WP_307556376.1">
    <property type="nucleotide sequence ID" value="NZ_JAUSQU010000001.1"/>
</dbReference>
<dbReference type="EMBL" id="JAUSQU010000001">
    <property type="protein sequence ID" value="MDP9842473.1"/>
    <property type="molecule type" value="Genomic_DNA"/>
</dbReference>
<proteinExistence type="predicted"/>
<feature type="region of interest" description="Disordered" evidence="1">
    <location>
        <begin position="1"/>
        <end position="26"/>
    </location>
</feature>
<organism evidence="3 4">
    <name type="scientific">Streptosporangium lutulentum</name>
    <dbReference type="NCBI Taxonomy" id="1461250"/>
    <lineage>
        <taxon>Bacteria</taxon>
        <taxon>Bacillati</taxon>
        <taxon>Actinomycetota</taxon>
        <taxon>Actinomycetes</taxon>
        <taxon>Streptosporangiales</taxon>
        <taxon>Streptosporangiaceae</taxon>
        <taxon>Streptosporangium</taxon>
    </lineage>
</organism>
<protein>
    <submittedName>
        <fullName evidence="3">Uncharacterized protein YbjT (DUF2867 family)</fullName>
    </submittedName>
</protein>
<feature type="domain" description="NmrA-like" evidence="2">
    <location>
        <begin position="28"/>
        <end position="263"/>
    </location>
</feature>
<accession>A0ABT9Q6V8</accession>